<dbReference type="InterPro" id="IPR052928">
    <property type="entry name" value="Desiccation-related_membrane"/>
</dbReference>
<dbReference type="RefSeq" id="WP_012648825.1">
    <property type="nucleotide sequence ID" value="NC_011979.1"/>
</dbReference>
<keyword evidence="3" id="KW-1185">Reference proteome</keyword>
<evidence type="ECO:0000313" key="2">
    <source>
        <dbReference type="EMBL" id="ACM22099.1"/>
    </source>
</evidence>
<dbReference type="Pfam" id="PF12732">
    <property type="entry name" value="YtxH"/>
    <property type="match status" value="1"/>
</dbReference>
<dbReference type="InterPro" id="IPR024623">
    <property type="entry name" value="YtxH"/>
</dbReference>
<dbReference type="AlphaFoldDB" id="B9M7J3"/>
<feature type="transmembrane region" description="Helical" evidence="1">
    <location>
        <begin position="6"/>
        <end position="28"/>
    </location>
</feature>
<evidence type="ECO:0000256" key="1">
    <source>
        <dbReference type="SAM" id="Phobius"/>
    </source>
</evidence>
<dbReference type="PANTHER" id="PTHR35792:SF2">
    <property type="entry name" value="GENERAL STRESS PROTEIN"/>
    <property type="match status" value="1"/>
</dbReference>
<sequence>MAQKDTMADALMLVGGGIVGAGLALLLAPKTGKDTRKDIVRMARTVGSKTDKVVHEFADNVSELADTIGEKASSILSSEVDLAPESKKELLAAIERGQVKLEKQRQRLARLIG</sequence>
<keyword evidence="1" id="KW-0472">Membrane</keyword>
<keyword evidence="1" id="KW-1133">Transmembrane helix</keyword>
<dbReference type="STRING" id="316067.Geob_3761"/>
<dbReference type="OrthoDB" id="9859827at2"/>
<accession>B9M7J3</accession>
<evidence type="ECO:0008006" key="4">
    <source>
        <dbReference type="Google" id="ProtNLM"/>
    </source>
</evidence>
<gene>
    <name evidence="2" type="ordered locus">Geob_3761</name>
</gene>
<reference evidence="2 3" key="1">
    <citation type="submission" date="2009-01" db="EMBL/GenBank/DDBJ databases">
        <title>Complete sequence of Geobacter sp. FRC-32.</title>
        <authorList>
            <consortium name="US DOE Joint Genome Institute"/>
            <person name="Lucas S."/>
            <person name="Copeland A."/>
            <person name="Lapidus A."/>
            <person name="Glavina del Rio T."/>
            <person name="Dalin E."/>
            <person name="Tice H."/>
            <person name="Bruce D."/>
            <person name="Goodwin L."/>
            <person name="Pitluck S."/>
            <person name="Saunders E."/>
            <person name="Brettin T."/>
            <person name="Detter J.C."/>
            <person name="Han C."/>
            <person name="Larimer F."/>
            <person name="Land M."/>
            <person name="Hauser L."/>
            <person name="Kyrpides N."/>
            <person name="Ovchinnikova G."/>
            <person name="Kostka J."/>
            <person name="Richardson P."/>
        </authorList>
    </citation>
    <scope>NUCLEOTIDE SEQUENCE [LARGE SCALE GENOMIC DNA]</scope>
    <source>
        <strain evidence="3">DSM 22248 / JCM 15807 / FRC-32</strain>
    </source>
</reference>
<dbReference type="EMBL" id="CP001390">
    <property type="protein sequence ID" value="ACM22099.1"/>
    <property type="molecule type" value="Genomic_DNA"/>
</dbReference>
<organism evidence="2 3">
    <name type="scientific">Geotalea daltonii (strain DSM 22248 / JCM 15807 / FRC-32)</name>
    <name type="common">Geobacter daltonii</name>
    <dbReference type="NCBI Taxonomy" id="316067"/>
    <lineage>
        <taxon>Bacteria</taxon>
        <taxon>Pseudomonadati</taxon>
        <taxon>Thermodesulfobacteriota</taxon>
        <taxon>Desulfuromonadia</taxon>
        <taxon>Geobacterales</taxon>
        <taxon>Geobacteraceae</taxon>
        <taxon>Geotalea</taxon>
    </lineage>
</organism>
<dbReference type="KEGG" id="geo:Geob_3761"/>
<dbReference type="PANTHER" id="PTHR35792">
    <property type="entry name" value="GENERAL STRESS PROTEIN"/>
    <property type="match status" value="1"/>
</dbReference>
<keyword evidence="1" id="KW-0812">Transmembrane</keyword>
<dbReference type="HOGENOM" id="CLU_105320_5_0_7"/>
<protein>
    <recommendedName>
        <fullName evidence="4">YtxH domain-containing protein</fullName>
    </recommendedName>
</protein>
<proteinExistence type="predicted"/>
<name>B9M7J3_GEODF</name>
<evidence type="ECO:0000313" key="3">
    <source>
        <dbReference type="Proteomes" id="UP000007721"/>
    </source>
</evidence>
<dbReference type="Proteomes" id="UP000007721">
    <property type="component" value="Chromosome"/>
</dbReference>